<dbReference type="Proteomes" id="UP001310022">
    <property type="component" value="Unassembled WGS sequence"/>
</dbReference>
<dbReference type="AlphaFoldDB" id="A0AAN5APW2"/>
<sequence length="30" mass="3407">MRNLGNRIDDNSDAVDDNKYYTTTPFSLGL</sequence>
<dbReference type="EMBL" id="BQKE01000004">
    <property type="protein sequence ID" value="GJM64258.1"/>
    <property type="molecule type" value="Genomic_DNA"/>
</dbReference>
<evidence type="ECO:0000313" key="1">
    <source>
        <dbReference type="EMBL" id="GJM64258.1"/>
    </source>
</evidence>
<proteinExistence type="predicted"/>
<comment type="caution">
    <text evidence="1">The sequence shown here is derived from an EMBL/GenBank/DDBJ whole genome shotgun (WGS) entry which is preliminary data.</text>
</comment>
<keyword evidence="2" id="KW-1185">Reference proteome</keyword>
<gene>
    <name evidence="1" type="ORF">PEDI_48100</name>
</gene>
<protein>
    <submittedName>
        <fullName evidence="1">Uncharacterized protein</fullName>
    </submittedName>
</protein>
<organism evidence="1 2">
    <name type="scientific">Persicobacter diffluens</name>
    <dbReference type="NCBI Taxonomy" id="981"/>
    <lineage>
        <taxon>Bacteria</taxon>
        <taxon>Pseudomonadati</taxon>
        <taxon>Bacteroidota</taxon>
        <taxon>Cytophagia</taxon>
        <taxon>Cytophagales</taxon>
        <taxon>Persicobacteraceae</taxon>
        <taxon>Persicobacter</taxon>
    </lineage>
</organism>
<evidence type="ECO:0000313" key="2">
    <source>
        <dbReference type="Proteomes" id="UP001310022"/>
    </source>
</evidence>
<accession>A0AAN5APW2</accession>
<reference evidence="1 2" key="1">
    <citation type="submission" date="2021-12" db="EMBL/GenBank/DDBJ databases">
        <title>Genome sequencing of bacteria with rrn-lacking chromosome and rrn-plasmid.</title>
        <authorList>
            <person name="Anda M."/>
            <person name="Iwasaki W."/>
        </authorList>
    </citation>
    <scope>NUCLEOTIDE SEQUENCE [LARGE SCALE GENOMIC DNA]</scope>
    <source>
        <strain evidence="1 2">NBRC 15940</strain>
    </source>
</reference>
<name>A0AAN5APW2_9BACT</name>